<proteinExistence type="predicted"/>
<accession>Q0REL8</accession>
<dbReference type="KEGG" id="fal:FRAAL5457"/>
<evidence type="ECO:0000313" key="2">
    <source>
        <dbReference type="EMBL" id="CAJ64090.1"/>
    </source>
</evidence>
<dbReference type="Proteomes" id="UP000000657">
    <property type="component" value="Chromosome"/>
</dbReference>
<evidence type="ECO:0000256" key="1">
    <source>
        <dbReference type="SAM" id="MobiDB-lite"/>
    </source>
</evidence>
<feature type="region of interest" description="Disordered" evidence="1">
    <location>
        <begin position="27"/>
        <end position="63"/>
    </location>
</feature>
<organism evidence="2 3">
    <name type="scientific">Frankia alni (strain DSM 45986 / CECT 9034 / ACN14a)</name>
    <dbReference type="NCBI Taxonomy" id="326424"/>
    <lineage>
        <taxon>Bacteria</taxon>
        <taxon>Bacillati</taxon>
        <taxon>Actinomycetota</taxon>
        <taxon>Actinomycetes</taxon>
        <taxon>Frankiales</taxon>
        <taxon>Frankiaceae</taxon>
        <taxon>Frankia</taxon>
    </lineage>
</organism>
<evidence type="ECO:0000313" key="3">
    <source>
        <dbReference type="Proteomes" id="UP000000657"/>
    </source>
</evidence>
<sequence length="63" mass="7072">MGGLCPRQDVRGRPDAMLIEWTTAARARPSPLGRSRRLIPDRASPETRKHWDDSTYGLRATAP</sequence>
<dbReference type="AlphaFoldDB" id="Q0REL8"/>
<dbReference type="HOGENOM" id="CLU_2879304_0_0_11"/>
<dbReference type="EMBL" id="CT573213">
    <property type="protein sequence ID" value="CAJ64090.1"/>
    <property type="molecule type" value="Genomic_DNA"/>
</dbReference>
<gene>
    <name evidence="2" type="ordered locus">FRAAL5457</name>
</gene>
<protein>
    <submittedName>
        <fullName evidence="2">Uncharacterized protein</fullName>
    </submittedName>
</protein>
<name>Q0REL8_FRAAA</name>
<keyword evidence="3" id="KW-1185">Reference proteome</keyword>
<reference evidence="2 3" key="1">
    <citation type="journal article" date="2007" name="Genome Res.">
        <title>Genome characteristics of facultatively symbiotic Frankia sp. strains reflect host range and host plant biogeography.</title>
        <authorList>
            <person name="Normand P."/>
            <person name="Lapierre P."/>
            <person name="Tisa L.S."/>
            <person name="Gogarten J.P."/>
            <person name="Alloisio N."/>
            <person name="Bagnarol E."/>
            <person name="Bassi C.A."/>
            <person name="Berry A.M."/>
            <person name="Bickhart D.M."/>
            <person name="Choisne N."/>
            <person name="Couloux A."/>
            <person name="Cournoyer B."/>
            <person name="Cruveiller S."/>
            <person name="Daubin V."/>
            <person name="Demange N."/>
            <person name="Francino M.P."/>
            <person name="Goltsman E."/>
            <person name="Huang Y."/>
            <person name="Kopp O.R."/>
            <person name="Labarre L."/>
            <person name="Lapidus A."/>
            <person name="Lavire C."/>
            <person name="Marechal J."/>
            <person name="Martinez M."/>
            <person name="Mastronunzio J.E."/>
            <person name="Mullin B.C."/>
            <person name="Niemann J."/>
            <person name="Pujic P."/>
            <person name="Rawnsley T."/>
            <person name="Rouy Z."/>
            <person name="Schenowitz C."/>
            <person name="Sellstedt A."/>
            <person name="Tavares F."/>
            <person name="Tomkins J.P."/>
            <person name="Vallenet D."/>
            <person name="Valverde C."/>
            <person name="Wall L.G."/>
            <person name="Wang Y."/>
            <person name="Medigue C."/>
            <person name="Benson D.R."/>
        </authorList>
    </citation>
    <scope>NUCLEOTIDE SEQUENCE [LARGE SCALE GENOMIC DNA]</scope>
    <source>
        <strain evidence="3">DSM 45986 / CECT 9034 / ACN14a</strain>
    </source>
</reference>
<feature type="compositionally biased region" description="Basic and acidic residues" evidence="1">
    <location>
        <begin position="38"/>
        <end position="53"/>
    </location>
</feature>